<dbReference type="SUPFAM" id="SSF46934">
    <property type="entry name" value="UBA-like"/>
    <property type="match status" value="1"/>
</dbReference>
<organism evidence="15 16">
    <name type="scientific">Littorina saxatilis</name>
    <dbReference type="NCBI Taxonomy" id="31220"/>
    <lineage>
        <taxon>Eukaryota</taxon>
        <taxon>Metazoa</taxon>
        <taxon>Spiralia</taxon>
        <taxon>Lophotrochozoa</taxon>
        <taxon>Mollusca</taxon>
        <taxon>Gastropoda</taxon>
        <taxon>Caenogastropoda</taxon>
        <taxon>Littorinimorpha</taxon>
        <taxon>Littorinoidea</taxon>
        <taxon>Littorinidae</taxon>
        <taxon>Littorina</taxon>
    </lineage>
</organism>
<dbReference type="Pfam" id="PF03372">
    <property type="entry name" value="Exo_endo_phos"/>
    <property type="match status" value="1"/>
</dbReference>
<dbReference type="FunFam" id="3.60.10.10:FF:000024">
    <property type="entry name" value="Tyrosyl-DNA phosphodiesterase 2"/>
    <property type="match status" value="1"/>
</dbReference>
<gene>
    <name evidence="15" type="ORF">V1264_010486</name>
</gene>
<dbReference type="InterPro" id="IPR005135">
    <property type="entry name" value="Endo/exonuclease/phosphatase"/>
</dbReference>
<proteinExistence type="predicted"/>
<protein>
    <recommendedName>
        <fullName evidence="4">Tyrosyl-DNA phosphodiesterase 2</fullName>
    </recommendedName>
    <alternativeName>
        <fullName evidence="12">5'-tyrosyl-DNA phosphodiesterase</fullName>
    </alternativeName>
</protein>
<keyword evidence="6" id="KW-0479">Metal-binding</keyword>
<evidence type="ECO:0000256" key="7">
    <source>
        <dbReference type="ARBA" id="ARBA00022763"/>
    </source>
</evidence>
<keyword evidence="11" id="KW-0539">Nucleus</keyword>
<dbReference type="PANTHER" id="PTHR15822:SF4">
    <property type="entry name" value="TYROSYL-DNA PHOSPHODIESTERASE 2"/>
    <property type="match status" value="1"/>
</dbReference>
<evidence type="ECO:0000256" key="8">
    <source>
        <dbReference type="ARBA" id="ARBA00022801"/>
    </source>
</evidence>
<dbReference type="Pfam" id="PF14555">
    <property type="entry name" value="UBA_4"/>
    <property type="match status" value="1"/>
</dbReference>
<evidence type="ECO:0000256" key="5">
    <source>
        <dbReference type="ARBA" id="ARBA00022722"/>
    </source>
</evidence>
<dbReference type="InterPro" id="IPR051547">
    <property type="entry name" value="TDP2-like"/>
</dbReference>
<evidence type="ECO:0000256" key="1">
    <source>
        <dbReference type="ARBA" id="ARBA00001936"/>
    </source>
</evidence>
<dbReference type="InterPro" id="IPR009060">
    <property type="entry name" value="UBA-like_sf"/>
</dbReference>
<evidence type="ECO:0000256" key="4">
    <source>
        <dbReference type="ARBA" id="ARBA00017870"/>
    </source>
</evidence>
<feature type="compositionally biased region" description="Pro residues" evidence="13">
    <location>
        <begin position="412"/>
        <end position="422"/>
    </location>
</feature>
<evidence type="ECO:0000256" key="13">
    <source>
        <dbReference type="SAM" id="MobiDB-lite"/>
    </source>
</evidence>
<evidence type="ECO:0000256" key="10">
    <source>
        <dbReference type="ARBA" id="ARBA00023204"/>
    </source>
</evidence>
<reference evidence="15 16" key="1">
    <citation type="submission" date="2024-02" db="EMBL/GenBank/DDBJ databases">
        <title>Chromosome-scale genome assembly of the rough periwinkle Littorina saxatilis.</title>
        <authorList>
            <person name="De Jode A."/>
            <person name="Faria R."/>
            <person name="Formenti G."/>
            <person name="Sims Y."/>
            <person name="Smith T.P."/>
            <person name="Tracey A."/>
            <person name="Wood J.M.D."/>
            <person name="Zagrodzka Z.B."/>
            <person name="Johannesson K."/>
            <person name="Butlin R.K."/>
            <person name="Leder E.H."/>
        </authorList>
    </citation>
    <scope>NUCLEOTIDE SEQUENCE [LARGE SCALE GENOMIC DNA]</scope>
    <source>
        <strain evidence="15">Snail1</strain>
        <tissue evidence="15">Muscle</tissue>
    </source>
</reference>
<evidence type="ECO:0000256" key="2">
    <source>
        <dbReference type="ARBA" id="ARBA00001946"/>
    </source>
</evidence>
<sequence>MSSGDSEGEVQESDLPSAAECEERCQKFAEVTGTDTALAMFFLQDRQWIVARALDAFFAQNPGYGESMQEYPTLNAAEDPLAAAQSMGSGEGSETKVPDVQPHRVRVMSWNIDGLDTANLKQRTRAVINTIKAEKVEVALLQEVVANSESVLRESLTDYKIISGGTSSKEGYYTAILLHKQHTHLDDFETVPYFSSTMGRNLLVVNSTVKGVPMTLMTSHLESTKSHAGERKRQLGIGLNRMKDASTERTVLFGGDLNLRDKELESIGGLPEGIVDVWEETGSRKEARYTWDTYRNDNLATDGKWRTRLRFDRLYLRQCSPPAKLKPVYFELVGLQRVPDVHRFPSDHWGILAHFDILSGSGDSRPFGALSAKEAEESQAKSSSLKPENSKSSDAPASSGKKSGNPEAQPSEGPPPAKRPKD</sequence>
<dbReference type="GO" id="GO:0005737">
    <property type="term" value="C:cytoplasm"/>
    <property type="evidence" value="ECO:0007669"/>
    <property type="project" value="TreeGrafter"/>
</dbReference>
<name>A0AAN9G1Q9_9CAEN</name>
<keyword evidence="8" id="KW-0378">Hydrolase</keyword>
<evidence type="ECO:0000256" key="12">
    <source>
        <dbReference type="ARBA" id="ARBA00031304"/>
    </source>
</evidence>
<evidence type="ECO:0000313" key="15">
    <source>
        <dbReference type="EMBL" id="KAK7090725.1"/>
    </source>
</evidence>
<comment type="cofactor">
    <cofactor evidence="1">
        <name>Mn(2+)</name>
        <dbReference type="ChEBI" id="CHEBI:29035"/>
    </cofactor>
</comment>
<keyword evidence="5" id="KW-0540">Nuclease</keyword>
<dbReference type="GO" id="GO:0004518">
    <property type="term" value="F:nuclease activity"/>
    <property type="evidence" value="ECO:0007669"/>
    <property type="project" value="UniProtKB-KW"/>
</dbReference>
<feature type="compositionally biased region" description="Low complexity" evidence="13">
    <location>
        <begin position="380"/>
        <end position="393"/>
    </location>
</feature>
<evidence type="ECO:0000256" key="11">
    <source>
        <dbReference type="ARBA" id="ARBA00023242"/>
    </source>
</evidence>
<comment type="caution">
    <text evidence="15">The sequence shown here is derived from an EMBL/GenBank/DDBJ whole genome shotgun (WGS) entry which is preliminary data.</text>
</comment>
<feature type="domain" description="Endonuclease/exonuclease/phosphatase" evidence="14">
    <location>
        <begin position="108"/>
        <end position="348"/>
    </location>
</feature>
<dbReference type="GO" id="GO:0070260">
    <property type="term" value="F:5'-tyrosyl-DNA phosphodiesterase activity"/>
    <property type="evidence" value="ECO:0007669"/>
    <property type="project" value="TreeGrafter"/>
</dbReference>
<dbReference type="CDD" id="cd14672">
    <property type="entry name" value="UBA_ceTYDP2_like"/>
    <property type="match status" value="1"/>
</dbReference>
<dbReference type="Gene3D" id="1.10.8.10">
    <property type="entry name" value="DNA helicase RuvA subunit, C-terminal domain"/>
    <property type="match status" value="1"/>
</dbReference>
<feature type="region of interest" description="Disordered" evidence="13">
    <location>
        <begin position="368"/>
        <end position="422"/>
    </location>
</feature>
<dbReference type="SUPFAM" id="SSF56219">
    <property type="entry name" value="DNase I-like"/>
    <property type="match status" value="1"/>
</dbReference>
<evidence type="ECO:0000256" key="3">
    <source>
        <dbReference type="ARBA" id="ARBA00004322"/>
    </source>
</evidence>
<dbReference type="GO" id="GO:0046872">
    <property type="term" value="F:metal ion binding"/>
    <property type="evidence" value="ECO:0007669"/>
    <property type="project" value="UniProtKB-KW"/>
</dbReference>
<dbReference type="InterPro" id="IPR036691">
    <property type="entry name" value="Endo/exonu/phosph_ase_sf"/>
</dbReference>
<dbReference type="AlphaFoldDB" id="A0AAN9G1Q9"/>
<evidence type="ECO:0000259" key="14">
    <source>
        <dbReference type="Pfam" id="PF03372"/>
    </source>
</evidence>
<keyword evidence="7" id="KW-0227">DNA damage</keyword>
<evidence type="ECO:0000256" key="6">
    <source>
        <dbReference type="ARBA" id="ARBA00022723"/>
    </source>
</evidence>
<dbReference type="GO" id="GO:0006302">
    <property type="term" value="P:double-strand break repair"/>
    <property type="evidence" value="ECO:0007669"/>
    <property type="project" value="TreeGrafter"/>
</dbReference>
<dbReference type="GO" id="GO:0003697">
    <property type="term" value="F:single-stranded DNA binding"/>
    <property type="evidence" value="ECO:0007669"/>
    <property type="project" value="TreeGrafter"/>
</dbReference>
<keyword evidence="9" id="KW-0460">Magnesium</keyword>
<evidence type="ECO:0000256" key="9">
    <source>
        <dbReference type="ARBA" id="ARBA00022842"/>
    </source>
</evidence>
<comment type="subcellular location">
    <subcellularLocation>
        <location evidence="3">Nucleus</location>
        <location evidence="3">PML body</location>
    </subcellularLocation>
</comment>
<dbReference type="GO" id="GO:0016605">
    <property type="term" value="C:PML body"/>
    <property type="evidence" value="ECO:0007669"/>
    <property type="project" value="UniProtKB-SubCell"/>
</dbReference>
<dbReference type="Gene3D" id="3.60.10.10">
    <property type="entry name" value="Endonuclease/exonuclease/phosphatase"/>
    <property type="match status" value="1"/>
</dbReference>
<dbReference type="CDD" id="cd09080">
    <property type="entry name" value="TDP2"/>
    <property type="match status" value="1"/>
</dbReference>
<keyword evidence="10" id="KW-0234">DNA repair</keyword>
<dbReference type="PANTHER" id="PTHR15822">
    <property type="entry name" value="TRAF AND TNF RECEPTOR-ASSOCIATED PROTEIN"/>
    <property type="match status" value="1"/>
</dbReference>
<keyword evidence="16" id="KW-1185">Reference proteome</keyword>
<dbReference type="Proteomes" id="UP001374579">
    <property type="component" value="Unassembled WGS sequence"/>
</dbReference>
<accession>A0AAN9G1Q9</accession>
<comment type="cofactor">
    <cofactor evidence="2">
        <name>Mg(2+)</name>
        <dbReference type="ChEBI" id="CHEBI:18420"/>
    </cofactor>
</comment>
<evidence type="ECO:0000313" key="16">
    <source>
        <dbReference type="Proteomes" id="UP001374579"/>
    </source>
</evidence>
<dbReference type="EMBL" id="JBAMIC010000024">
    <property type="protein sequence ID" value="KAK7090725.1"/>
    <property type="molecule type" value="Genomic_DNA"/>
</dbReference>